<accession>A0A1S1YTH3</accession>
<dbReference type="InterPro" id="IPR051450">
    <property type="entry name" value="Gfo/Idh/MocA_Oxidoreductases"/>
</dbReference>
<dbReference type="PANTHER" id="PTHR43377:SF1">
    <property type="entry name" value="BILIVERDIN REDUCTASE A"/>
    <property type="match status" value="1"/>
</dbReference>
<dbReference type="SUPFAM" id="SSF55347">
    <property type="entry name" value="Glyceraldehyde-3-phosphate dehydrogenase-like, C-terminal domain"/>
    <property type="match status" value="1"/>
</dbReference>
<comment type="caution">
    <text evidence="3">The sequence shown here is derived from an EMBL/GenBank/DDBJ whole genome shotgun (WGS) entry which is preliminary data.</text>
</comment>
<dbReference type="AlphaFoldDB" id="A0A1S1YTH3"/>
<dbReference type="OrthoDB" id="9815825at2"/>
<reference evidence="3 4" key="1">
    <citation type="journal article" date="2012" name="Int. J. Syst. Evol. Microbiol.">
        <title>Flammeovirga pacifica sp. nov., isolated from deep-sea sediment.</title>
        <authorList>
            <person name="Xu H."/>
            <person name="Fu Y."/>
            <person name="Yang N."/>
            <person name="Ding Z."/>
            <person name="Lai Q."/>
            <person name="Zeng R."/>
        </authorList>
    </citation>
    <scope>NUCLEOTIDE SEQUENCE [LARGE SCALE GENOMIC DNA]</scope>
    <source>
        <strain evidence="4">DSM 24597 / LMG 26175 / WPAGA1</strain>
    </source>
</reference>
<dbReference type="SUPFAM" id="SSF51735">
    <property type="entry name" value="NAD(P)-binding Rossmann-fold domains"/>
    <property type="match status" value="1"/>
</dbReference>
<proteinExistence type="predicted"/>
<gene>
    <name evidence="3" type="ORF">NH26_22175</name>
</gene>
<sequence length="365" mass="40992">MRSIITYLIFFISISNVVIAQNPIKIGIAGMTHGHVHGLLGDKNNKDIIIVGIAESDTALVSRYQQMYHFDKSIVYSNLAEMLDKTQPDAVLGFGNIYDHLSIVEQCAPRGIHVMVEKPLAVNSTQAKKMKSLADKYKIELLTNYETTWYGSHEKLYEEVQKGTVGSIKKVMVNDGHKGPKKIGVEKEFLSWLTDPKLNGGGAIIDFGCYGANLITWLNKGEKPISVTAITSQLQKENNPKVDDESIIILKYQDQVGVVQGSWNWPIGRKDMEVYGEKGVITAENHQNVNVKIATGYNTYDQEDYQIKNREYPYNNPFSYFAAVINKTIEVQPYNLSSLENNMIVVEILDAARKSAQSHKEIKLN</sequence>
<dbReference type="EMBL" id="JRYR02000002">
    <property type="protein sequence ID" value="OHX64306.1"/>
    <property type="molecule type" value="Genomic_DNA"/>
</dbReference>
<dbReference type="Gene3D" id="3.30.360.10">
    <property type="entry name" value="Dihydrodipicolinate Reductase, domain 2"/>
    <property type="match status" value="1"/>
</dbReference>
<evidence type="ECO:0000259" key="1">
    <source>
        <dbReference type="Pfam" id="PF01408"/>
    </source>
</evidence>
<evidence type="ECO:0000313" key="4">
    <source>
        <dbReference type="Proteomes" id="UP000179797"/>
    </source>
</evidence>
<organism evidence="3 4">
    <name type="scientific">Flammeovirga pacifica</name>
    <dbReference type="NCBI Taxonomy" id="915059"/>
    <lineage>
        <taxon>Bacteria</taxon>
        <taxon>Pseudomonadati</taxon>
        <taxon>Bacteroidota</taxon>
        <taxon>Cytophagia</taxon>
        <taxon>Cytophagales</taxon>
        <taxon>Flammeovirgaceae</taxon>
        <taxon>Flammeovirga</taxon>
    </lineage>
</organism>
<dbReference type="STRING" id="915059.NH26_22175"/>
<feature type="domain" description="GFO/IDH/MocA-like oxidoreductase" evidence="2">
    <location>
        <begin position="154"/>
        <end position="281"/>
    </location>
</feature>
<dbReference type="GO" id="GO:0000166">
    <property type="term" value="F:nucleotide binding"/>
    <property type="evidence" value="ECO:0007669"/>
    <property type="project" value="InterPro"/>
</dbReference>
<dbReference type="Pfam" id="PF22725">
    <property type="entry name" value="GFO_IDH_MocA_C3"/>
    <property type="match status" value="1"/>
</dbReference>
<dbReference type="Gene3D" id="3.40.50.720">
    <property type="entry name" value="NAD(P)-binding Rossmann-like Domain"/>
    <property type="match status" value="1"/>
</dbReference>
<protein>
    <submittedName>
        <fullName evidence="3">Oxidoreductase</fullName>
    </submittedName>
</protein>
<dbReference type="InterPro" id="IPR055170">
    <property type="entry name" value="GFO_IDH_MocA-like_dom"/>
</dbReference>
<dbReference type="RefSeq" id="WP_044220740.1">
    <property type="nucleotide sequence ID" value="NZ_JRYR02000002.1"/>
</dbReference>
<dbReference type="InterPro" id="IPR000683">
    <property type="entry name" value="Gfo/Idh/MocA-like_OxRdtase_N"/>
</dbReference>
<evidence type="ECO:0000313" key="3">
    <source>
        <dbReference type="EMBL" id="OHX64306.1"/>
    </source>
</evidence>
<feature type="domain" description="Gfo/Idh/MocA-like oxidoreductase N-terminal" evidence="1">
    <location>
        <begin position="24"/>
        <end position="139"/>
    </location>
</feature>
<dbReference type="InterPro" id="IPR036291">
    <property type="entry name" value="NAD(P)-bd_dom_sf"/>
</dbReference>
<name>A0A1S1YTH3_FLAPC</name>
<keyword evidence="4" id="KW-1185">Reference proteome</keyword>
<evidence type="ECO:0000259" key="2">
    <source>
        <dbReference type="Pfam" id="PF22725"/>
    </source>
</evidence>
<dbReference type="Pfam" id="PF01408">
    <property type="entry name" value="GFO_IDH_MocA"/>
    <property type="match status" value="1"/>
</dbReference>
<dbReference type="PANTHER" id="PTHR43377">
    <property type="entry name" value="BILIVERDIN REDUCTASE A"/>
    <property type="match status" value="1"/>
</dbReference>
<dbReference type="Proteomes" id="UP000179797">
    <property type="component" value="Unassembled WGS sequence"/>
</dbReference>